<accession>A0A6D1ACH3</accession>
<comment type="caution">
    <text evidence="1">The sequence shown here is derived from an EMBL/GenBank/DDBJ whole genome shotgun (WGS) entry which is preliminary data.</text>
</comment>
<name>A0A6D1ACH3_ECOLX</name>
<gene>
    <name evidence="1" type="ORF">G3563_28725</name>
</gene>
<organism evidence="1">
    <name type="scientific">Escherichia coli</name>
    <dbReference type="NCBI Taxonomy" id="562"/>
    <lineage>
        <taxon>Bacteria</taxon>
        <taxon>Pseudomonadati</taxon>
        <taxon>Pseudomonadota</taxon>
        <taxon>Gammaproteobacteria</taxon>
        <taxon>Enterobacterales</taxon>
        <taxon>Enterobacteriaceae</taxon>
        <taxon>Escherichia</taxon>
    </lineage>
</organism>
<protein>
    <submittedName>
        <fullName evidence="1">Endo-alpha-(1-&gt;5)-L-arabinanase</fullName>
    </submittedName>
</protein>
<dbReference type="InterPro" id="IPR023296">
    <property type="entry name" value="Glyco_hydro_beta-prop_sf"/>
</dbReference>
<evidence type="ECO:0000313" key="1">
    <source>
        <dbReference type="EMBL" id="NEU02957.1"/>
    </source>
</evidence>
<reference evidence="1" key="1">
    <citation type="submission" date="2020-02" db="EMBL/GenBank/DDBJ databases">
        <title>Investigating the Use of Bacteriophages as New Decolonization Strategy for Intestinal Carriage of CTX-M-15-producing ST131 Escherichia coli: an In Vitro Continuous Culture System Model.</title>
        <authorList>
            <person name="Bernasconi O.J."/>
            <person name="Campos-Madueno E.I."/>
            <person name="Dona V."/>
            <person name="Perreten V."/>
            <person name="Carattoli A."/>
            <person name="Endimiani A."/>
        </authorList>
    </citation>
    <scope>NUCLEOTIDE SEQUENCE</scope>
    <source>
        <strain evidence="1">4901.28</strain>
    </source>
</reference>
<dbReference type="EMBL" id="JAAHTE010000614">
    <property type="protein sequence ID" value="NEU02957.1"/>
    <property type="molecule type" value="Genomic_DNA"/>
</dbReference>
<feature type="non-terminal residue" evidence="1">
    <location>
        <position position="90"/>
    </location>
</feature>
<dbReference type="SUPFAM" id="SSF75005">
    <property type="entry name" value="Arabinanase/levansucrase/invertase"/>
    <property type="match status" value="1"/>
</dbReference>
<dbReference type="InterPro" id="IPR050727">
    <property type="entry name" value="GH43_arabinanases"/>
</dbReference>
<sequence length="90" mass="10045">GTSSDGTPYDATKHPNVVDPHTFFDKDGKLWMVYGSYSGGIFILEMNPKTGFPLPGQGYGKKLLGGNHSRIEGPYVLYNPDTQYYYLYLS</sequence>
<dbReference type="AlphaFoldDB" id="A0A6D1ACH3"/>
<dbReference type="Gene3D" id="2.115.10.20">
    <property type="entry name" value="Glycosyl hydrolase domain, family 43"/>
    <property type="match status" value="1"/>
</dbReference>
<feature type="non-terminal residue" evidence="1">
    <location>
        <position position="1"/>
    </location>
</feature>
<dbReference type="PANTHER" id="PTHR43301">
    <property type="entry name" value="ARABINAN ENDO-1,5-ALPHA-L-ARABINOSIDASE"/>
    <property type="match status" value="1"/>
</dbReference>
<dbReference type="PANTHER" id="PTHR43301:SF3">
    <property type="entry name" value="ARABINAN ENDO-1,5-ALPHA-L-ARABINOSIDASE A-RELATED"/>
    <property type="match status" value="1"/>
</dbReference>
<proteinExistence type="predicted"/>